<accession>A0A8X6KAZ8</accession>
<feature type="non-terminal residue" evidence="2">
    <location>
        <position position="86"/>
    </location>
</feature>
<keyword evidence="1" id="KW-1133">Transmembrane helix</keyword>
<dbReference type="EMBL" id="BMAO01030213">
    <property type="protein sequence ID" value="GFQ66468.1"/>
    <property type="molecule type" value="Genomic_DNA"/>
</dbReference>
<dbReference type="Proteomes" id="UP000887116">
    <property type="component" value="Unassembled WGS sequence"/>
</dbReference>
<proteinExistence type="predicted"/>
<protein>
    <submittedName>
        <fullName evidence="2">Uncharacterized protein</fullName>
    </submittedName>
</protein>
<evidence type="ECO:0000313" key="3">
    <source>
        <dbReference type="Proteomes" id="UP000887116"/>
    </source>
</evidence>
<keyword evidence="3" id="KW-1185">Reference proteome</keyword>
<name>A0A8X6KAZ8_TRICU</name>
<evidence type="ECO:0000313" key="2">
    <source>
        <dbReference type="EMBL" id="GFQ66468.1"/>
    </source>
</evidence>
<organism evidence="2 3">
    <name type="scientific">Trichonephila clavata</name>
    <name type="common">Joro spider</name>
    <name type="synonym">Nephila clavata</name>
    <dbReference type="NCBI Taxonomy" id="2740835"/>
    <lineage>
        <taxon>Eukaryota</taxon>
        <taxon>Metazoa</taxon>
        <taxon>Ecdysozoa</taxon>
        <taxon>Arthropoda</taxon>
        <taxon>Chelicerata</taxon>
        <taxon>Arachnida</taxon>
        <taxon>Araneae</taxon>
        <taxon>Araneomorphae</taxon>
        <taxon>Entelegynae</taxon>
        <taxon>Araneoidea</taxon>
        <taxon>Nephilidae</taxon>
        <taxon>Trichonephila</taxon>
    </lineage>
</organism>
<keyword evidence="1" id="KW-0472">Membrane</keyword>
<dbReference type="AlphaFoldDB" id="A0A8X6KAZ8"/>
<sequence length="86" mass="9989">MGILLGHRYSEYISFKHCQLKGSCDNYEAAVVNVTRLGFHFMLFIAVAFALTLRSLPSYYMVSNKLLNVRIIRTTDRQWGVEDWIV</sequence>
<feature type="transmembrane region" description="Helical" evidence="1">
    <location>
        <begin position="37"/>
        <end position="56"/>
    </location>
</feature>
<evidence type="ECO:0000256" key="1">
    <source>
        <dbReference type="SAM" id="Phobius"/>
    </source>
</evidence>
<keyword evidence="1" id="KW-0812">Transmembrane</keyword>
<gene>
    <name evidence="2" type="ORF">TNCT_226831</name>
</gene>
<comment type="caution">
    <text evidence="2">The sequence shown here is derived from an EMBL/GenBank/DDBJ whole genome shotgun (WGS) entry which is preliminary data.</text>
</comment>
<reference evidence="2" key="1">
    <citation type="submission" date="2020-07" db="EMBL/GenBank/DDBJ databases">
        <title>Multicomponent nature underlies the extraordinary mechanical properties of spider dragline silk.</title>
        <authorList>
            <person name="Kono N."/>
            <person name="Nakamura H."/>
            <person name="Mori M."/>
            <person name="Yoshida Y."/>
            <person name="Ohtoshi R."/>
            <person name="Malay A.D."/>
            <person name="Moran D.A.P."/>
            <person name="Tomita M."/>
            <person name="Numata K."/>
            <person name="Arakawa K."/>
        </authorList>
    </citation>
    <scope>NUCLEOTIDE SEQUENCE</scope>
</reference>